<gene>
    <name evidence="1" type="ORF">PS723_06387</name>
    <name evidence="2" type="ORF">PS723_06623</name>
    <name evidence="3" type="ORF">PS723_06675</name>
    <name evidence="4" type="ORF">PS723_06677</name>
</gene>
<dbReference type="EMBL" id="CABVHY010000146">
    <property type="protein sequence ID" value="VVO45492.1"/>
    <property type="molecule type" value="Genomic_DNA"/>
</dbReference>
<organism evidence="1 5">
    <name type="scientific">Pseudomonas fluorescens</name>
    <dbReference type="NCBI Taxonomy" id="294"/>
    <lineage>
        <taxon>Bacteria</taxon>
        <taxon>Pseudomonadati</taxon>
        <taxon>Pseudomonadota</taxon>
        <taxon>Gammaproteobacteria</taxon>
        <taxon>Pseudomonadales</taxon>
        <taxon>Pseudomonadaceae</taxon>
        <taxon>Pseudomonas</taxon>
    </lineage>
</organism>
<evidence type="ECO:0000313" key="4">
    <source>
        <dbReference type="EMBL" id="VVO45492.1"/>
    </source>
</evidence>
<reference evidence="1 5" key="1">
    <citation type="submission" date="2019-09" db="EMBL/GenBank/DDBJ databases">
        <authorList>
            <person name="Chandra G."/>
            <person name="Truman W A."/>
        </authorList>
    </citation>
    <scope>NUCLEOTIDE SEQUENCE [LARGE SCALE GENOMIC DNA]</scope>
    <source>
        <strain evidence="1">PS723</strain>
    </source>
</reference>
<evidence type="ECO:0000313" key="1">
    <source>
        <dbReference type="EMBL" id="VVO44597.1"/>
    </source>
</evidence>
<evidence type="ECO:0000313" key="3">
    <source>
        <dbReference type="EMBL" id="VVO45490.1"/>
    </source>
</evidence>
<evidence type="ECO:0000313" key="2">
    <source>
        <dbReference type="EMBL" id="VVO45434.1"/>
    </source>
</evidence>
<dbReference type="EMBL" id="CABVHY010000118">
    <property type="protein sequence ID" value="VVO45434.1"/>
    <property type="molecule type" value="Genomic_DNA"/>
</dbReference>
<evidence type="ECO:0000313" key="5">
    <source>
        <dbReference type="Proteomes" id="UP000379480"/>
    </source>
</evidence>
<sequence length="88" mass="9372">MGRFGVGQLTLHLAQAQVAIEHIVDRYPLKGVDLLAHMGDTPVRRQEAVARVRGQFPLEQGEQAGFTGAVGTDQAGFVTGVQGQLGVF</sequence>
<dbReference type="EMBL" id="CABVHY010000059">
    <property type="protein sequence ID" value="VVO44597.1"/>
    <property type="molecule type" value="Genomic_DNA"/>
</dbReference>
<dbReference type="AlphaFoldDB" id="A0A5E7G2G9"/>
<dbReference type="EMBL" id="CABVHY010000145">
    <property type="protein sequence ID" value="VVO45490.1"/>
    <property type="molecule type" value="Genomic_DNA"/>
</dbReference>
<accession>A0A5E7G2G9</accession>
<name>A0A5E7G2G9_PSEFL</name>
<dbReference type="Proteomes" id="UP000379480">
    <property type="component" value="Unassembled WGS sequence"/>
</dbReference>
<proteinExistence type="predicted"/>
<protein>
    <submittedName>
        <fullName evidence="1">Uncharacterized protein</fullName>
    </submittedName>
</protein>